<accession>A0ABD3BT91</accession>
<evidence type="ECO:0000256" key="5">
    <source>
        <dbReference type="ARBA" id="ARBA00023136"/>
    </source>
</evidence>
<dbReference type="InterPro" id="IPR046956">
    <property type="entry name" value="RLP23-like"/>
</dbReference>
<keyword evidence="5 7" id="KW-0472">Membrane</keyword>
<protein>
    <submittedName>
        <fullName evidence="8">Uncharacterized protein</fullName>
    </submittedName>
</protein>
<evidence type="ECO:0000313" key="8">
    <source>
        <dbReference type="EMBL" id="KAL3620326.1"/>
    </source>
</evidence>
<evidence type="ECO:0000256" key="4">
    <source>
        <dbReference type="ARBA" id="ARBA00022989"/>
    </source>
</evidence>
<keyword evidence="6" id="KW-0325">Glycoprotein</keyword>
<reference evidence="9" key="1">
    <citation type="journal article" date="2024" name="IScience">
        <title>Strigolactones Initiate the Formation of Haustorium-like Structures in Castilleja.</title>
        <authorList>
            <person name="Buerger M."/>
            <person name="Peterson D."/>
            <person name="Chory J."/>
        </authorList>
    </citation>
    <scope>NUCLEOTIDE SEQUENCE [LARGE SCALE GENOMIC DNA]</scope>
</reference>
<proteinExistence type="predicted"/>
<keyword evidence="3" id="KW-0732">Signal</keyword>
<organism evidence="8 9">
    <name type="scientific">Castilleja foliolosa</name>
    <dbReference type="NCBI Taxonomy" id="1961234"/>
    <lineage>
        <taxon>Eukaryota</taxon>
        <taxon>Viridiplantae</taxon>
        <taxon>Streptophyta</taxon>
        <taxon>Embryophyta</taxon>
        <taxon>Tracheophyta</taxon>
        <taxon>Spermatophyta</taxon>
        <taxon>Magnoliopsida</taxon>
        <taxon>eudicotyledons</taxon>
        <taxon>Gunneridae</taxon>
        <taxon>Pentapetalae</taxon>
        <taxon>asterids</taxon>
        <taxon>lamiids</taxon>
        <taxon>Lamiales</taxon>
        <taxon>Orobanchaceae</taxon>
        <taxon>Pedicularideae</taxon>
        <taxon>Castillejinae</taxon>
        <taxon>Castilleja</taxon>
    </lineage>
</organism>
<comment type="subcellular location">
    <subcellularLocation>
        <location evidence="1">Membrane</location>
        <topology evidence="1">Single-pass type I membrane protein</topology>
    </subcellularLocation>
</comment>
<keyword evidence="4 7" id="KW-1133">Transmembrane helix</keyword>
<dbReference type="Proteomes" id="UP001632038">
    <property type="component" value="Unassembled WGS sequence"/>
</dbReference>
<keyword evidence="2 7" id="KW-0812">Transmembrane</keyword>
<evidence type="ECO:0000256" key="3">
    <source>
        <dbReference type="ARBA" id="ARBA00022729"/>
    </source>
</evidence>
<sequence length="258" mass="27776">MVSFDPEVGLGRGPVGCGLGGFGPDFFSTVGGPIGRGPLFLDSPNSGLRPRPRWGPKPAWVHPLRPFCSGGAAGVLRRRGAFPEVSDRRRGAAAGAAPVLVGRGNRATARGFFTTAIYGGMGGESEVLVAGFHGVADDLRRGDARTQIMGFTNSSFIGNNLCGPPLTSNCGNDGVTPAVPSHTDDHGEEGDISENEWFYIFISLGYATGFSAFLTTWILKKSWRDACYEWLESMWDMVYVYFYVNWRRLTKPSAPPSS</sequence>
<evidence type="ECO:0000256" key="6">
    <source>
        <dbReference type="ARBA" id="ARBA00023180"/>
    </source>
</evidence>
<evidence type="ECO:0000313" key="9">
    <source>
        <dbReference type="Proteomes" id="UP001632038"/>
    </source>
</evidence>
<dbReference type="EMBL" id="JAVIJP010000066">
    <property type="protein sequence ID" value="KAL3620326.1"/>
    <property type="molecule type" value="Genomic_DNA"/>
</dbReference>
<gene>
    <name evidence="8" type="ORF">CASFOL_035238</name>
</gene>
<name>A0ABD3BT91_9LAMI</name>
<dbReference type="AlphaFoldDB" id="A0ABD3BT91"/>
<dbReference type="GO" id="GO:0016020">
    <property type="term" value="C:membrane"/>
    <property type="evidence" value="ECO:0007669"/>
    <property type="project" value="UniProtKB-SubCell"/>
</dbReference>
<comment type="caution">
    <text evidence="8">The sequence shown here is derived from an EMBL/GenBank/DDBJ whole genome shotgun (WGS) entry which is preliminary data.</text>
</comment>
<evidence type="ECO:0000256" key="7">
    <source>
        <dbReference type="SAM" id="Phobius"/>
    </source>
</evidence>
<feature type="transmembrane region" description="Helical" evidence="7">
    <location>
        <begin position="197"/>
        <end position="219"/>
    </location>
</feature>
<dbReference type="PANTHER" id="PTHR48063">
    <property type="entry name" value="LRR RECEPTOR-LIKE KINASE"/>
    <property type="match status" value="1"/>
</dbReference>
<keyword evidence="9" id="KW-1185">Reference proteome</keyword>
<evidence type="ECO:0000256" key="1">
    <source>
        <dbReference type="ARBA" id="ARBA00004479"/>
    </source>
</evidence>
<evidence type="ECO:0000256" key="2">
    <source>
        <dbReference type="ARBA" id="ARBA00022692"/>
    </source>
</evidence>